<feature type="binding site" evidence="5">
    <location>
        <position position="569"/>
    </location>
    <ligand>
        <name>Zn(2+)</name>
        <dbReference type="ChEBI" id="CHEBI:29105"/>
        <label>1</label>
    </ligand>
</feature>
<dbReference type="SUPFAM" id="SSF109604">
    <property type="entry name" value="HD-domain/PDEase-like"/>
    <property type="match status" value="1"/>
</dbReference>
<feature type="transmembrane region" description="Helical" evidence="7">
    <location>
        <begin position="113"/>
        <end position="138"/>
    </location>
</feature>
<dbReference type="PROSITE" id="PS00126">
    <property type="entry name" value="PDEASE_I_1"/>
    <property type="match status" value="1"/>
</dbReference>
<dbReference type="CDD" id="cd00077">
    <property type="entry name" value="HDc"/>
    <property type="match status" value="1"/>
</dbReference>
<proteinExistence type="inferred from homology"/>
<feature type="binding site" evidence="4">
    <location>
        <position position="702"/>
    </location>
    <ligand>
        <name>AMP</name>
        <dbReference type="ChEBI" id="CHEBI:456215"/>
    </ligand>
</feature>
<sequence length="829" mass="92516">MRGCLITVPLYAAGDLDSRDSGPKSKPSKRDSIRLALQSSSWYNSSLATSTRMLLHGRPFKLLMILVVATVLLLPDMWILCGVNSSLVLDVFLTFTLVLLTAETMALSATDAAYFLSFLSLMDVVGTASMLLDISFVFGRDSMKTSLFQNRAVGMRAFRLSRVLRIVRFLPKGPDHAGITTVMSAQLAHLVATRVASLTILLIVIIPFFGVFPQQNLPCQLWTDRLSADLEDKRLDDFQEDLDLMTGFFTNGYGPYDICGGKATRSAGQDTFKCLTDARTLSPSWTPPFVEAPQLASALHLHTDTLMISFNMHSYAQVEAAVSLASTMAVVFFMVVCSGAISGIVIKLAVHPLEGMLSIVRQIATTVFRFSEEVGADDEDSDEDSFSEMVQLERVVRKLAIIADLHTRNGIGHIEDMRDEDFGVLSMMRGKDVVEEAKADRSSLGPSTGRKKPKLSHLKLEDHIGMSQDVYTSWSVNCLGMPKAQHLSLALFTIARFHEGESFAASPEEATLKKFVQVLEREYLPNPYHNFSHAVDVLHGVARIMRLMSSEVLLSELEQYSLLIAAIGHDMGHPGVNNGFLSEVGHELALQYNDRSPLENMHCAKLYAVLAQPETDLFAAMSKVQLKEVRKIIIDAILHTDMMSHQAMVKDLQAMYQGNMEVFTENAEFNFESNVHTESEIEVLSQPATKVLIMNVILHGADISNTCRSWQVTYAWAHACIDEFFDQGDREKEFGIPVQFLNDRDTLNRPNSQIGFIEFMITPFLAAEVRVLRGLGGMATNLLVNIRKWEELWVQEARPPEEERHKVRTRVEKVQECMDQAMRRASVPS</sequence>
<comment type="similarity">
    <text evidence="6">Belongs to the cyclic nucleotide phosphodiesterase family.</text>
</comment>
<dbReference type="Pfam" id="PF00233">
    <property type="entry name" value="PDEase_I"/>
    <property type="match status" value="1"/>
</dbReference>
<feature type="transmembrane region" description="Helical" evidence="7">
    <location>
        <begin position="320"/>
        <end position="346"/>
    </location>
</feature>
<feature type="domain" description="PDEase" evidence="8">
    <location>
        <begin position="448"/>
        <end position="796"/>
    </location>
</feature>
<dbReference type="AlphaFoldDB" id="A0A7S1A5X2"/>
<feature type="transmembrane region" description="Helical" evidence="7">
    <location>
        <begin position="87"/>
        <end position="107"/>
    </location>
</feature>
<dbReference type="InterPro" id="IPR023088">
    <property type="entry name" value="PDEase"/>
</dbReference>
<keyword evidence="7" id="KW-0812">Transmembrane</keyword>
<evidence type="ECO:0000259" key="8">
    <source>
        <dbReference type="PROSITE" id="PS51845"/>
    </source>
</evidence>
<dbReference type="InterPro" id="IPR002073">
    <property type="entry name" value="PDEase_catalytic_dom"/>
</dbReference>
<dbReference type="SMART" id="SM00471">
    <property type="entry name" value="HDc"/>
    <property type="match status" value="1"/>
</dbReference>
<keyword evidence="1 5" id="KW-0479">Metal-binding</keyword>
<evidence type="ECO:0000256" key="5">
    <source>
        <dbReference type="PIRSR" id="PIRSR623088-3"/>
    </source>
</evidence>
<evidence type="ECO:0000256" key="7">
    <source>
        <dbReference type="SAM" id="Phobius"/>
    </source>
</evidence>
<dbReference type="GO" id="GO:0007165">
    <property type="term" value="P:signal transduction"/>
    <property type="evidence" value="ECO:0007669"/>
    <property type="project" value="InterPro"/>
</dbReference>
<reference evidence="9" key="1">
    <citation type="submission" date="2021-01" db="EMBL/GenBank/DDBJ databases">
        <authorList>
            <person name="Corre E."/>
            <person name="Pelletier E."/>
            <person name="Niang G."/>
            <person name="Scheremetjew M."/>
            <person name="Finn R."/>
            <person name="Kale V."/>
            <person name="Holt S."/>
            <person name="Cochrane G."/>
            <person name="Meng A."/>
            <person name="Brown T."/>
            <person name="Cohen L."/>
        </authorList>
    </citation>
    <scope>NUCLEOTIDE SEQUENCE</scope>
</reference>
<keyword evidence="7" id="KW-0472">Membrane</keyword>
<evidence type="ECO:0000256" key="4">
    <source>
        <dbReference type="PIRSR" id="PIRSR623088-2"/>
    </source>
</evidence>
<evidence type="ECO:0000313" key="9">
    <source>
        <dbReference type="EMBL" id="CAD8843768.1"/>
    </source>
</evidence>
<keyword evidence="7" id="KW-1133">Transmembrane helix</keyword>
<feature type="binding site" evidence="5">
    <location>
        <position position="570"/>
    </location>
    <ligand>
        <name>Zn(2+)</name>
        <dbReference type="ChEBI" id="CHEBI:29105"/>
        <label>2</label>
    </ligand>
</feature>
<gene>
    <name evidence="9" type="ORF">NSCI0253_LOCUS18118</name>
</gene>
<protein>
    <recommendedName>
        <fullName evidence="6">Phosphodiesterase</fullName>
        <ecNumber evidence="6">3.1.4.-</ecNumber>
    </recommendedName>
</protein>
<comment type="cofactor">
    <cofactor evidence="6">
        <name>a divalent metal cation</name>
        <dbReference type="ChEBI" id="CHEBI:60240"/>
    </cofactor>
    <text evidence="6">Binds 2 divalent metal cations per subunit. Site 1 may preferentially bind zinc ions, while site 2 has a preference for magnesium and/or manganese ions.</text>
</comment>
<feature type="active site" description="Proton donor" evidence="3">
    <location>
        <position position="529"/>
    </location>
</feature>
<feature type="binding site" evidence="5">
    <location>
        <position position="533"/>
    </location>
    <ligand>
        <name>Zn(2+)</name>
        <dbReference type="ChEBI" id="CHEBI:29105"/>
        <label>1</label>
    </ligand>
</feature>
<dbReference type="GO" id="GO:0046872">
    <property type="term" value="F:metal ion binding"/>
    <property type="evidence" value="ECO:0007669"/>
    <property type="project" value="UniProtKB-KW"/>
</dbReference>
<dbReference type="PANTHER" id="PTHR11347">
    <property type="entry name" value="CYCLIC NUCLEOTIDE PHOSPHODIESTERASE"/>
    <property type="match status" value="1"/>
</dbReference>
<feature type="binding site" evidence="4">
    <location>
        <position position="570"/>
    </location>
    <ligand>
        <name>AMP</name>
        <dbReference type="ChEBI" id="CHEBI:456215"/>
    </ligand>
</feature>
<dbReference type="InterPro" id="IPR003607">
    <property type="entry name" value="HD/PDEase_dom"/>
</dbReference>
<feature type="transmembrane region" description="Helical" evidence="7">
    <location>
        <begin position="191"/>
        <end position="212"/>
    </location>
</feature>
<dbReference type="PROSITE" id="PS51845">
    <property type="entry name" value="PDEASE_I_2"/>
    <property type="match status" value="1"/>
</dbReference>
<organism evidence="9">
    <name type="scientific">Noctiluca scintillans</name>
    <name type="common">Sea sparkle</name>
    <name type="synonym">Red tide dinoflagellate</name>
    <dbReference type="NCBI Taxonomy" id="2966"/>
    <lineage>
        <taxon>Eukaryota</taxon>
        <taxon>Sar</taxon>
        <taxon>Alveolata</taxon>
        <taxon>Dinophyceae</taxon>
        <taxon>Noctilucales</taxon>
        <taxon>Noctilucaceae</taxon>
        <taxon>Noctiluca</taxon>
    </lineage>
</organism>
<evidence type="ECO:0000256" key="6">
    <source>
        <dbReference type="RuleBase" id="RU363067"/>
    </source>
</evidence>
<keyword evidence="2 6" id="KW-0378">Hydrolase</keyword>
<evidence type="ECO:0000256" key="2">
    <source>
        <dbReference type="ARBA" id="ARBA00022801"/>
    </source>
</evidence>
<dbReference type="GO" id="GO:0004114">
    <property type="term" value="F:3',5'-cyclic-nucleotide phosphodiesterase activity"/>
    <property type="evidence" value="ECO:0007669"/>
    <property type="project" value="InterPro"/>
</dbReference>
<evidence type="ECO:0000256" key="1">
    <source>
        <dbReference type="ARBA" id="ARBA00022723"/>
    </source>
</evidence>
<dbReference type="InterPro" id="IPR023174">
    <property type="entry name" value="PDEase_CS"/>
</dbReference>
<dbReference type="Gene3D" id="1.10.1300.10">
    <property type="entry name" value="3'5'-cyclic nucleotide phosphodiesterase, catalytic domain"/>
    <property type="match status" value="1"/>
</dbReference>
<feature type="binding site" evidence="5">
    <location>
        <position position="702"/>
    </location>
    <ligand>
        <name>Zn(2+)</name>
        <dbReference type="ChEBI" id="CHEBI:29105"/>
        <label>1</label>
    </ligand>
</feature>
<feature type="binding site" evidence="4">
    <location>
        <position position="753"/>
    </location>
    <ligand>
        <name>AMP</name>
        <dbReference type="ChEBI" id="CHEBI:456215"/>
    </ligand>
</feature>
<evidence type="ECO:0000256" key="3">
    <source>
        <dbReference type="PIRSR" id="PIRSR623088-1"/>
    </source>
</evidence>
<dbReference type="InterPro" id="IPR036971">
    <property type="entry name" value="PDEase_catalytic_dom_sf"/>
</dbReference>
<dbReference type="PRINTS" id="PR00387">
    <property type="entry name" value="PDIESTERASE1"/>
</dbReference>
<feature type="transmembrane region" description="Helical" evidence="7">
    <location>
        <begin position="62"/>
        <end position="80"/>
    </location>
</feature>
<dbReference type="EC" id="3.1.4.-" evidence="6"/>
<name>A0A7S1A5X2_NOCSC</name>
<dbReference type="EMBL" id="HBFQ01025582">
    <property type="protein sequence ID" value="CAD8843768.1"/>
    <property type="molecule type" value="Transcribed_RNA"/>
</dbReference>
<feature type="binding site" evidence="4">
    <location>
        <begin position="529"/>
        <end position="533"/>
    </location>
    <ligand>
        <name>AMP</name>
        <dbReference type="ChEBI" id="CHEBI:456215"/>
    </ligand>
</feature>
<accession>A0A7S1A5X2</accession>
<feature type="binding site" evidence="5">
    <location>
        <position position="570"/>
    </location>
    <ligand>
        <name>Zn(2+)</name>
        <dbReference type="ChEBI" id="CHEBI:29105"/>
        <label>1</label>
    </ligand>
</feature>